<proteinExistence type="predicted"/>
<sequence>MLLTVLLQTVNDSGPIYKETVMGRFPVEPFNTASNLVFLAVIIYFSIKIWKSTHSHYFLKAIMPIFFLGYIGGTVYHATRSAEFWLLLDWVPIVLLCFACSIYFVFKSARSWRYRLLLIAIIVGLNIIPATLPLPKGYGTSVGYIGSAVAVILPVVVYLYQTGWARAIYLGLAVGSFTIAVILRTLDKKYEMEWLWMGTHWLWHTFGAIAVFWLVRFIYEDIERQQHLRMTRIS</sequence>
<evidence type="ECO:0008006" key="4">
    <source>
        <dbReference type="Google" id="ProtNLM"/>
    </source>
</evidence>
<gene>
    <name evidence="2" type="ORF">NMS_0734</name>
</gene>
<dbReference type="AlphaFoldDB" id="W8VUN8"/>
<feature type="transmembrane region" description="Helical" evidence="1">
    <location>
        <begin position="141"/>
        <end position="160"/>
    </location>
</feature>
<keyword evidence="1" id="KW-0472">Membrane</keyword>
<organism evidence="2 3">
    <name type="scientific">Nonlabens marinus S1-08</name>
    <dbReference type="NCBI Taxonomy" id="1454201"/>
    <lineage>
        <taxon>Bacteria</taxon>
        <taxon>Pseudomonadati</taxon>
        <taxon>Bacteroidota</taxon>
        <taxon>Flavobacteriia</taxon>
        <taxon>Flavobacteriales</taxon>
        <taxon>Flavobacteriaceae</taxon>
        <taxon>Nonlabens</taxon>
    </lineage>
</organism>
<name>W8VUN8_9FLAO</name>
<keyword evidence="1" id="KW-1133">Transmembrane helix</keyword>
<dbReference type="HOGENOM" id="CLU_1198418_0_0_10"/>
<feature type="transmembrane region" description="Helical" evidence="1">
    <location>
        <begin position="57"/>
        <end position="78"/>
    </location>
</feature>
<feature type="transmembrane region" description="Helical" evidence="1">
    <location>
        <begin position="32"/>
        <end position="50"/>
    </location>
</feature>
<reference evidence="2 3" key="1">
    <citation type="journal article" date="2014" name="Proc. Natl. Acad. Sci. U.S.A.">
        <title>Functional characterization of flavobacteria rhodopsins reveals a unique class of light-driven chloride pump in bacteria.</title>
        <authorList>
            <person name="Yoshizawa S."/>
            <person name="Kumagai Y."/>
            <person name="Kim H."/>
            <person name="Ogura Y."/>
            <person name="Hayashi T."/>
            <person name="Iwasaki W."/>
            <person name="DeLong E.F."/>
            <person name="Kogure K."/>
        </authorList>
    </citation>
    <scope>NUCLEOTIDE SEQUENCE [LARGE SCALE GENOMIC DNA]</scope>
    <source>
        <strain evidence="2 3">S1-08</strain>
    </source>
</reference>
<keyword evidence="1" id="KW-0812">Transmembrane</keyword>
<dbReference type="KEGG" id="nmf:NMS_0734"/>
<evidence type="ECO:0000313" key="2">
    <source>
        <dbReference type="EMBL" id="BAO54743.1"/>
    </source>
</evidence>
<evidence type="ECO:0000313" key="3">
    <source>
        <dbReference type="Proteomes" id="UP000031760"/>
    </source>
</evidence>
<feature type="transmembrane region" description="Helical" evidence="1">
    <location>
        <begin position="201"/>
        <end position="219"/>
    </location>
</feature>
<feature type="transmembrane region" description="Helical" evidence="1">
    <location>
        <begin position="84"/>
        <end position="104"/>
    </location>
</feature>
<dbReference type="RefSeq" id="WP_041495451.1">
    <property type="nucleotide sequence ID" value="NZ_AP014548.1"/>
</dbReference>
<dbReference type="Proteomes" id="UP000031760">
    <property type="component" value="Chromosome"/>
</dbReference>
<keyword evidence="3" id="KW-1185">Reference proteome</keyword>
<protein>
    <recommendedName>
        <fullName evidence="4">Hemolysin III</fullName>
    </recommendedName>
</protein>
<evidence type="ECO:0000256" key="1">
    <source>
        <dbReference type="SAM" id="Phobius"/>
    </source>
</evidence>
<feature type="transmembrane region" description="Helical" evidence="1">
    <location>
        <begin position="116"/>
        <end position="135"/>
    </location>
</feature>
<feature type="transmembrane region" description="Helical" evidence="1">
    <location>
        <begin position="167"/>
        <end position="186"/>
    </location>
</feature>
<dbReference type="EMBL" id="AP014548">
    <property type="protein sequence ID" value="BAO54743.1"/>
    <property type="molecule type" value="Genomic_DNA"/>
</dbReference>
<dbReference type="STRING" id="1454201.NMS_0734"/>
<accession>W8VUN8</accession>
<dbReference type="OrthoDB" id="946254at2"/>